<name>A0A365MQE9_GIBIN</name>
<dbReference type="Proteomes" id="UP000251714">
    <property type="component" value="Unassembled WGS sequence"/>
</dbReference>
<accession>A0A365MQE9</accession>
<sequence>MTSFHRRLCFRSGLNADRRNLLQTHDINSPNDMVMDTDDYIGVANEPEKVAIINPDNLEQSEVDQLQDLPMANDDEAMRELCLPPLIDEPKILGDYEYTWTVENWRSLNKKEHGPIFQAGGFPWCA</sequence>
<dbReference type="AlphaFoldDB" id="A0A365MQE9"/>
<evidence type="ECO:0000313" key="2">
    <source>
        <dbReference type="EMBL" id="RBA10770.1"/>
    </source>
</evidence>
<reference evidence="2 3" key="1">
    <citation type="submission" date="2017-12" db="EMBL/GenBank/DDBJ databases">
        <title>Genome sequence of the mycotoxigenic crop pathogen Fusarium proliferatum, strain ITEM 2341 from Date Palm.</title>
        <authorList>
            <person name="Almiman B.F."/>
            <person name="Shittu T.A."/>
            <person name="Muthumeenakshi S."/>
            <person name="Baroncelli R."/>
            <person name="Sreenivasaprasada S."/>
        </authorList>
    </citation>
    <scope>NUCLEOTIDE SEQUENCE [LARGE SCALE GENOMIC DNA]</scope>
    <source>
        <strain evidence="2 3">ITEM 2341</strain>
    </source>
</reference>
<dbReference type="EMBL" id="PKMI01000061">
    <property type="protein sequence ID" value="RBA10770.1"/>
    <property type="molecule type" value="Genomic_DNA"/>
</dbReference>
<proteinExistence type="predicted"/>
<protein>
    <submittedName>
        <fullName evidence="2">Ubiquitin thiolesterase</fullName>
    </submittedName>
</protein>
<evidence type="ECO:0000259" key="1">
    <source>
        <dbReference type="PROSITE" id="PS50144"/>
    </source>
</evidence>
<dbReference type="InterPro" id="IPR002083">
    <property type="entry name" value="MATH/TRAF_dom"/>
</dbReference>
<dbReference type="PROSITE" id="PS50144">
    <property type="entry name" value="MATH"/>
    <property type="match status" value="1"/>
</dbReference>
<gene>
    <name evidence="2" type="ORF">FPRO05_05359</name>
</gene>
<dbReference type="Gene3D" id="2.60.210.10">
    <property type="entry name" value="Apoptosis, Tumor Necrosis Factor Receptor Associated Protein 2, Chain A"/>
    <property type="match status" value="1"/>
</dbReference>
<comment type="caution">
    <text evidence="2">The sequence shown here is derived from an EMBL/GenBank/DDBJ whole genome shotgun (WGS) entry which is preliminary data.</text>
</comment>
<evidence type="ECO:0000313" key="3">
    <source>
        <dbReference type="Proteomes" id="UP000251714"/>
    </source>
</evidence>
<organism evidence="2 3">
    <name type="scientific">Gibberella intermedia</name>
    <name type="common">Bulb rot disease fungus</name>
    <name type="synonym">Fusarium proliferatum</name>
    <dbReference type="NCBI Taxonomy" id="948311"/>
    <lineage>
        <taxon>Eukaryota</taxon>
        <taxon>Fungi</taxon>
        <taxon>Dikarya</taxon>
        <taxon>Ascomycota</taxon>
        <taxon>Pezizomycotina</taxon>
        <taxon>Sordariomycetes</taxon>
        <taxon>Hypocreomycetidae</taxon>
        <taxon>Hypocreales</taxon>
        <taxon>Nectriaceae</taxon>
        <taxon>Fusarium</taxon>
        <taxon>Fusarium fujikuroi species complex</taxon>
    </lineage>
</organism>
<dbReference type="InterPro" id="IPR008974">
    <property type="entry name" value="TRAF-like"/>
</dbReference>
<feature type="domain" description="MATH" evidence="1">
    <location>
        <begin position="95"/>
        <end position="126"/>
    </location>
</feature>